<evidence type="ECO:0000259" key="9">
    <source>
        <dbReference type="Pfam" id="PF09115"/>
    </source>
</evidence>
<keyword evidence="3 10" id="KW-0808">Transferase</keyword>
<dbReference type="GO" id="GO:0003887">
    <property type="term" value="F:DNA-directed DNA polymerase activity"/>
    <property type="evidence" value="ECO:0007669"/>
    <property type="project" value="UniProtKB-EC"/>
</dbReference>
<keyword evidence="5" id="KW-0235">DNA replication</keyword>
<dbReference type="Proteomes" id="UP000634522">
    <property type="component" value="Unassembled WGS sequence"/>
</dbReference>
<evidence type="ECO:0000256" key="2">
    <source>
        <dbReference type="ARBA" id="ARBA00014363"/>
    </source>
</evidence>
<accession>A0ABX1NFJ4</accession>
<dbReference type="PANTHER" id="PTHR11669">
    <property type="entry name" value="REPLICATION FACTOR C / DNA POLYMERASE III GAMMA-TAU SUBUNIT"/>
    <property type="match status" value="1"/>
</dbReference>
<dbReference type="NCBIfam" id="TIGR00678">
    <property type="entry name" value="holB"/>
    <property type="match status" value="1"/>
</dbReference>
<protein>
    <recommendedName>
        <fullName evidence="2">DNA polymerase III subunit delta'</fullName>
        <ecNumber evidence="1">2.7.7.7</ecNumber>
    </recommendedName>
</protein>
<keyword evidence="11" id="KW-1185">Reference proteome</keyword>
<dbReference type="EMBL" id="WTVS01000021">
    <property type="protein sequence ID" value="NMF98056.1"/>
    <property type="molecule type" value="Genomic_DNA"/>
</dbReference>
<dbReference type="EC" id="2.7.7.7" evidence="1"/>
<gene>
    <name evidence="10" type="primary">holB</name>
    <name evidence="10" type="ORF">GPA27_11740</name>
</gene>
<feature type="compositionally biased region" description="Gly residues" evidence="8">
    <location>
        <begin position="92"/>
        <end position="102"/>
    </location>
</feature>
<evidence type="ECO:0000256" key="3">
    <source>
        <dbReference type="ARBA" id="ARBA00022679"/>
    </source>
</evidence>
<evidence type="ECO:0000256" key="8">
    <source>
        <dbReference type="SAM" id="MobiDB-lite"/>
    </source>
</evidence>
<evidence type="ECO:0000256" key="4">
    <source>
        <dbReference type="ARBA" id="ARBA00022695"/>
    </source>
</evidence>
<dbReference type="RefSeq" id="WP_169140630.1">
    <property type="nucleotide sequence ID" value="NZ_WTVS01000021.1"/>
</dbReference>
<reference evidence="10 11" key="1">
    <citation type="submission" date="2019-12" db="EMBL/GenBank/DDBJ databases">
        <title>Comparative genomics gives insights into the taxonomy of the Azoarcus-Aromatoleum group and reveals separate origins of nif in the plant-associated Azoarcus and non-plant-associated Aromatoleum sub-groups.</title>
        <authorList>
            <person name="Lafos M."/>
            <person name="Maluk M."/>
            <person name="Batista M."/>
            <person name="Junghare M."/>
            <person name="Carmona M."/>
            <person name="Faoro H."/>
            <person name="Cruz L.M."/>
            <person name="Battistoni F."/>
            <person name="De Souza E."/>
            <person name="Pedrosa F."/>
            <person name="Chen W.-M."/>
            <person name="Poole P.S."/>
            <person name="Dixon R.A."/>
            <person name="James E.K."/>
        </authorList>
    </citation>
    <scope>NUCLEOTIDE SEQUENCE [LARGE SCALE GENOMIC DNA]</scope>
    <source>
        <strain evidence="10 11">T</strain>
    </source>
</reference>
<comment type="caution">
    <text evidence="10">The sequence shown here is derived from an EMBL/GenBank/DDBJ whole genome shotgun (WGS) entry which is preliminary data.</text>
</comment>
<evidence type="ECO:0000256" key="7">
    <source>
        <dbReference type="ARBA" id="ARBA00049244"/>
    </source>
</evidence>
<dbReference type="Gene3D" id="3.40.50.300">
    <property type="entry name" value="P-loop containing nucleotide triphosphate hydrolases"/>
    <property type="match status" value="1"/>
</dbReference>
<sequence>MIHPWLAETWQRLVGLGGRLPHALLFVGPEGLGKRDLADALAARLLCAAPAADGHACGHCVPCQLRLSGNHPDLLPIVPEADAAPESEAGEGSEGGEGGEGGSGKKKSSQIRIEQIRDLQEALSVTGHQSSRRVIVVDPAEAMNAFTANALLKLLEEPPEGCVFLLVSSAPRRLLPTIRSRCQQWSFARPAEDVVAQWLSGPDAPPADLLALTGGMPLAAQRLAKSGADALLRRFVKDIAALPAGDPLKLAGQWESWLKSKEALAAGFGMPQLVEWLQRWVTDLASLRLGGSVRFFPGEDGVIAALAQRTNVAAVTNCYNELARIRRVAQHPLNARLMLEDMLLRYARAVTGTRR</sequence>
<evidence type="ECO:0000313" key="11">
    <source>
        <dbReference type="Proteomes" id="UP000634522"/>
    </source>
</evidence>
<proteinExistence type="predicted"/>
<evidence type="ECO:0000313" key="10">
    <source>
        <dbReference type="EMBL" id="NMF98056.1"/>
    </source>
</evidence>
<keyword evidence="6" id="KW-0239">DNA-directed DNA polymerase</keyword>
<dbReference type="InterPro" id="IPR004622">
    <property type="entry name" value="DNA_pol_HolB"/>
</dbReference>
<keyword evidence="4 10" id="KW-0548">Nucleotidyltransferase</keyword>
<comment type="catalytic activity">
    <reaction evidence="7">
        <text>DNA(n) + a 2'-deoxyribonucleoside 5'-triphosphate = DNA(n+1) + diphosphate</text>
        <dbReference type="Rhea" id="RHEA:22508"/>
        <dbReference type="Rhea" id="RHEA-COMP:17339"/>
        <dbReference type="Rhea" id="RHEA-COMP:17340"/>
        <dbReference type="ChEBI" id="CHEBI:33019"/>
        <dbReference type="ChEBI" id="CHEBI:61560"/>
        <dbReference type="ChEBI" id="CHEBI:173112"/>
        <dbReference type="EC" id="2.7.7.7"/>
    </reaction>
</comment>
<dbReference type="InterPro" id="IPR050238">
    <property type="entry name" value="DNA_Rep/Repair_Clamp_Loader"/>
</dbReference>
<feature type="region of interest" description="Disordered" evidence="8">
    <location>
        <begin position="84"/>
        <end position="111"/>
    </location>
</feature>
<name>A0ABX1NFJ4_9RHOO</name>
<organism evidence="10 11">
    <name type="scientific">Aromatoleum toluolicum</name>
    <dbReference type="NCBI Taxonomy" id="90060"/>
    <lineage>
        <taxon>Bacteria</taxon>
        <taxon>Pseudomonadati</taxon>
        <taxon>Pseudomonadota</taxon>
        <taxon>Betaproteobacteria</taxon>
        <taxon>Rhodocyclales</taxon>
        <taxon>Rhodocyclaceae</taxon>
        <taxon>Aromatoleum</taxon>
    </lineage>
</organism>
<dbReference type="Pfam" id="PF09115">
    <property type="entry name" value="DNApol3-delta_C"/>
    <property type="match status" value="1"/>
</dbReference>
<dbReference type="Pfam" id="PF13177">
    <property type="entry name" value="DNA_pol3_delta2"/>
    <property type="match status" value="1"/>
</dbReference>
<evidence type="ECO:0000256" key="6">
    <source>
        <dbReference type="ARBA" id="ARBA00022932"/>
    </source>
</evidence>
<dbReference type="InterPro" id="IPR027417">
    <property type="entry name" value="P-loop_NTPase"/>
</dbReference>
<feature type="domain" description="DNA polymerase III delta subunit C-terminal" evidence="9">
    <location>
        <begin position="270"/>
        <end position="346"/>
    </location>
</feature>
<evidence type="ECO:0000256" key="5">
    <source>
        <dbReference type="ARBA" id="ARBA00022705"/>
    </source>
</evidence>
<evidence type="ECO:0000256" key="1">
    <source>
        <dbReference type="ARBA" id="ARBA00012417"/>
    </source>
</evidence>
<dbReference type="PANTHER" id="PTHR11669:SF8">
    <property type="entry name" value="DNA POLYMERASE III SUBUNIT DELTA"/>
    <property type="match status" value="1"/>
</dbReference>
<dbReference type="InterPro" id="IPR015199">
    <property type="entry name" value="DNA_pol_III_delta_C"/>
</dbReference>
<dbReference type="SUPFAM" id="SSF52540">
    <property type="entry name" value="P-loop containing nucleoside triphosphate hydrolases"/>
    <property type="match status" value="1"/>
</dbReference>